<evidence type="ECO:0000256" key="5">
    <source>
        <dbReference type="ARBA" id="ARBA00023136"/>
    </source>
</evidence>
<gene>
    <name evidence="8" type="ORF">SteCoe_4948</name>
</gene>
<dbReference type="PROSITE" id="PS51420">
    <property type="entry name" value="RHO"/>
    <property type="match status" value="1"/>
</dbReference>
<evidence type="ECO:0000256" key="1">
    <source>
        <dbReference type="ARBA" id="ARBA00004308"/>
    </source>
</evidence>
<dbReference type="FunFam" id="3.40.50.300:FF:000586">
    <property type="entry name" value="Rab family GTPase"/>
    <property type="match status" value="1"/>
</dbReference>
<dbReference type="SUPFAM" id="SSF52540">
    <property type="entry name" value="P-loop containing nucleoside triphosphate hydrolases"/>
    <property type="match status" value="1"/>
</dbReference>
<comment type="caution">
    <text evidence="8">The sequence shown here is derived from an EMBL/GenBank/DDBJ whole genome shotgun (WGS) entry which is preliminary data.</text>
</comment>
<dbReference type="Gene3D" id="3.40.50.300">
    <property type="entry name" value="P-loop containing nucleotide triphosphate hydrolases"/>
    <property type="match status" value="1"/>
</dbReference>
<dbReference type="SMART" id="SM00173">
    <property type="entry name" value="RAS"/>
    <property type="match status" value="1"/>
</dbReference>
<feature type="compositionally biased region" description="Low complexity" evidence="7">
    <location>
        <begin position="177"/>
        <end position="189"/>
    </location>
</feature>
<evidence type="ECO:0000256" key="2">
    <source>
        <dbReference type="ARBA" id="ARBA00006270"/>
    </source>
</evidence>
<dbReference type="NCBIfam" id="TIGR00231">
    <property type="entry name" value="small_GTP"/>
    <property type="match status" value="1"/>
</dbReference>
<dbReference type="InterPro" id="IPR050305">
    <property type="entry name" value="Small_GTPase_Rab"/>
</dbReference>
<keyword evidence="6" id="KW-0449">Lipoprotein</keyword>
<dbReference type="SMART" id="SM00174">
    <property type="entry name" value="RHO"/>
    <property type="match status" value="1"/>
</dbReference>
<comment type="similarity">
    <text evidence="2">Belongs to the small GTPase superfamily. Rab family.</text>
</comment>
<accession>A0A1R2CTE5</accession>
<evidence type="ECO:0000313" key="9">
    <source>
        <dbReference type="Proteomes" id="UP000187209"/>
    </source>
</evidence>
<comment type="subcellular location">
    <subcellularLocation>
        <location evidence="1">Endomembrane system</location>
    </subcellularLocation>
</comment>
<evidence type="ECO:0000256" key="3">
    <source>
        <dbReference type="ARBA" id="ARBA00022741"/>
    </source>
</evidence>
<keyword evidence="5" id="KW-0472">Membrane</keyword>
<dbReference type="PROSITE" id="PS51419">
    <property type="entry name" value="RAB"/>
    <property type="match status" value="1"/>
</dbReference>
<evidence type="ECO:0000256" key="7">
    <source>
        <dbReference type="SAM" id="MobiDB-lite"/>
    </source>
</evidence>
<evidence type="ECO:0000256" key="6">
    <source>
        <dbReference type="ARBA" id="ARBA00023288"/>
    </source>
</evidence>
<dbReference type="InterPro" id="IPR005225">
    <property type="entry name" value="Small_GTP-bd"/>
</dbReference>
<proteinExistence type="inferred from homology"/>
<feature type="region of interest" description="Disordered" evidence="7">
    <location>
        <begin position="177"/>
        <end position="202"/>
    </location>
</feature>
<dbReference type="Pfam" id="PF00071">
    <property type="entry name" value="Ras"/>
    <property type="match status" value="1"/>
</dbReference>
<dbReference type="PANTHER" id="PTHR47980">
    <property type="entry name" value="LD44762P"/>
    <property type="match status" value="1"/>
</dbReference>
<dbReference type="PRINTS" id="PR00449">
    <property type="entry name" value="RASTRNSFRMNG"/>
</dbReference>
<evidence type="ECO:0000313" key="8">
    <source>
        <dbReference type="EMBL" id="OMJ92289.1"/>
    </source>
</evidence>
<protein>
    <submittedName>
        <fullName evidence="8">Uncharacterized protein</fullName>
    </submittedName>
</protein>
<dbReference type="SMART" id="SM00175">
    <property type="entry name" value="RAB"/>
    <property type="match status" value="1"/>
</dbReference>
<reference evidence="8 9" key="1">
    <citation type="submission" date="2016-11" db="EMBL/GenBank/DDBJ databases">
        <title>The macronuclear genome of Stentor coeruleus: a giant cell with tiny introns.</title>
        <authorList>
            <person name="Slabodnick M."/>
            <person name="Ruby J.G."/>
            <person name="Reiff S.B."/>
            <person name="Swart E.C."/>
            <person name="Gosai S."/>
            <person name="Prabakaran S."/>
            <person name="Witkowska E."/>
            <person name="Larue G.E."/>
            <person name="Fisher S."/>
            <person name="Freeman R.M."/>
            <person name="Gunawardena J."/>
            <person name="Chu W."/>
            <person name="Stover N.A."/>
            <person name="Gregory B.D."/>
            <person name="Nowacki M."/>
            <person name="Derisi J."/>
            <person name="Roy S.W."/>
            <person name="Marshall W.F."/>
            <person name="Sood P."/>
        </authorList>
    </citation>
    <scope>NUCLEOTIDE SEQUENCE [LARGE SCALE GENOMIC DNA]</scope>
    <source>
        <strain evidence="8">WM001</strain>
    </source>
</reference>
<name>A0A1R2CTE5_9CILI</name>
<dbReference type="Proteomes" id="UP000187209">
    <property type="component" value="Unassembled WGS sequence"/>
</dbReference>
<evidence type="ECO:0000256" key="4">
    <source>
        <dbReference type="ARBA" id="ARBA00023134"/>
    </source>
</evidence>
<dbReference type="InterPro" id="IPR001806">
    <property type="entry name" value="Small_GTPase"/>
</dbReference>
<dbReference type="AlphaFoldDB" id="A0A1R2CTE5"/>
<dbReference type="InterPro" id="IPR027417">
    <property type="entry name" value="P-loop_NTPase"/>
</dbReference>
<dbReference type="GO" id="GO:0012505">
    <property type="term" value="C:endomembrane system"/>
    <property type="evidence" value="ECO:0007669"/>
    <property type="project" value="UniProtKB-SubCell"/>
</dbReference>
<sequence>MDQEYDYLFKVLLIGDSAVGKTSVLLRYVDDTFNPEFQTTIGVDFKISTFQLNSKVIKLQLWDTAGQDRFKNIVASYYRGAHGIILAFDITNASSFQNITRWYDESQNYLQKTVPKLLIGNKADLNSQRAVRTEDAKELADRLGIQYIETSAKNSQNVKLAFETLSRSILNNATPGATVGTTGPKGTKVNQTKPVQTGCCRG</sequence>
<dbReference type="OrthoDB" id="9989112at2759"/>
<dbReference type="GO" id="GO:0005525">
    <property type="term" value="F:GTP binding"/>
    <property type="evidence" value="ECO:0007669"/>
    <property type="project" value="UniProtKB-KW"/>
</dbReference>
<keyword evidence="4" id="KW-0342">GTP-binding</keyword>
<dbReference type="SMART" id="SM00176">
    <property type="entry name" value="RAN"/>
    <property type="match status" value="1"/>
</dbReference>
<dbReference type="GO" id="GO:0003924">
    <property type="term" value="F:GTPase activity"/>
    <property type="evidence" value="ECO:0007669"/>
    <property type="project" value="InterPro"/>
</dbReference>
<dbReference type="PROSITE" id="PS51421">
    <property type="entry name" value="RAS"/>
    <property type="match status" value="1"/>
</dbReference>
<keyword evidence="9" id="KW-1185">Reference proteome</keyword>
<dbReference type="EMBL" id="MPUH01000064">
    <property type="protein sequence ID" value="OMJ92289.1"/>
    <property type="molecule type" value="Genomic_DNA"/>
</dbReference>
<organism evidence="8 9">
    <name type="scientific">Stentor coeruleus</name>
    <dbReference type="NCBI Taxonomy" id="5963"/>
    <lineage>
        <taxon>Eukaryota</taxon>
        <taxon>Sar</taxon>
        <taxon>Alveolata</taxon>
        <taxon>Ciliophora</taxon>
        <taxon>Postciliodesmatophora</taxon>
        <taxon>Heterotrichea</taxon>
        <taxon>Heterotrichida</taxon>
        <taxon>Stentoridae</taxon>
        <taxon>Stentor</taxon>
    </lineage>
</organism>
<keyword evidence="3" id="KW-0547">Nucleotide-binding</keyword>